<comment type="caution">
    <text evidence="1">The sequence shown here is derived from an EMBL/GenBank/DDBJ whole genome shotgun (WGS) entry which is preliminary data.</text>
</comment>
<name>A0A0B8PKK4_9VIBR</name>
<reference evidence="1 2" key="2">
    <citation type="submission" date="2015-01" db="EMBL/GenBank/DDBJ databases">
        <authorList>
            <consortium name="NBRP consortium"/>
            <person name="Sawabe T."/>
            <person name="Meirelles P."/>
            <person name="Feng G."/>
            <person name="Sayaka M."/>
            <person name="Hattori M."/>
            <person name="Ohkuma M."/>
        </authorList>
    </citation>
    <scope>NUCLEOTIDE SEQUENCE [LARGE SCALE GENOMIC DNA]</scope>
    <source>
        <strain evidence="1 2">JCM19232</strain>
    </source>
</reference>
<dbReference type="AlphaFoldDB" id="A0A0B8PKK4"/>
<organism evidence="1 2">
    <name type="scientific">Vibrio ishigakensis</name>
    <dbReference type="NCBI Taxonomy" id="1481914"/>
    <lineage>
        <taxon>Bacteria</taxon>
        <taxon>Pseudomonadati</taxon>
        <taxon>Pseudomonadota</taxon>
        <taxon>Gammaproteobacteria</taxon>
        <taxon>Vibrionales</taxon>
        <taxon>Vibrionaceae</taxon>
        <taxon>Vibrio</taxon>
    </lineage>
</organism>
<reference evidence="1 2" key="1">
    <citation type="submission" date="2015-01" db="EMBL/GenBank/DDBJ databases">
        <title>Vibrio sp. C5 JCM 19232 whole genome shotgun sequence.</title>
        <authorList>
            <person name="Sawabe T."/>
            <person name="Meirelles P."/>
            <person name="Feng G."/>
            <person name="Sayaka M."/>
            <person name="Hattori M."/>
            <person name="Ohkuma M."/>
        </authorList>
    </citation>
    <scope>NUCLEOTIDE SEQUENCE [LARGE SCALE GENOMIC DNA]</scope>
    <source>
        <strain evidence="1 2">JCM19232</strain>
    </source>
</reference>
<accession>A0A0B8PKK4</accession>
<evidence type="ECO:0000313" key="1">
    <source>
        <dbReference type="EMBL" id="GAM63648.1"/>
    </source>
</evidence>
<proteinExistence type="predicted"/>
<evidence type="ECO:0000313" key="2">
    <source>
        <dbReference type="Proteomes" id="UP000031670"/>
    </source>
</evidence>
<dbReference type="EMBL" id="BBSA01000009">
    <property type="protein sequence ID" value="GAM63648.1"/>
    <property type="molecule type" value="Genomic_DNA"/>
</dbReference>
<sequence>MFKFDLNDEVEIICSGECGLVIGRAEYSKESNQYFVRYKSADGRAVEQWWSESALAAEY</sequence>
<dbReference type="Proteomes" id="UP000031670">
    <property type="component" value="Unassembled WGS sequence"/>
</dbReference>
<gene>
    <name evidence="1" type="ORF">JCM19232_2628</name>
</gene>
<protein>
    <submittedName>
        <fullName evidence="1">Phage protein</fullName>
    </submittedName>
</protein>